<keyword evidence="1" id="KW-0812">Transmembrane</keyword>
<organism evidence="2 3">
    <name type="scientific">Rhodocollybia butyracea</name>
    <dbReference type="NCBI Taxonomy" id="206335"/>
    <lineage>
        <taxon>Eukaryota</taxon>
        <taxon>Fungi</taxon>
        <taxon>Dikarya</taxon>
        <taxon>Basidiomycota</taxon>
        <taxon>Agaricomycotina</taxon>
        <taxon>Agaricomycetes</taxon>
        <taxon>Agaricomycetidae</taxon>
        <taxon>Agaricales</taxon>
        <taxon>Marasmiineae</taxon>
        <taxon>Omphalotaceae</taxon>
        <taxon>Rhodocollybia</taxon>
    </lineage>
</organism>
<gene>
    <name evidence="2" type="ORF">BDP27DRAFT_527155</name>
</gene>
<sequence length="71" mass="7756">MLAEQRNNSISFSIVALPGILSVYSLDSLTYSFSIVALPVLNIAPHLCLPPIVLELLPTSYSFSLLVYSRS</sequence>
<feature type="transmembrane region" description="Helical" evidence="1">
    <location>
        <begin position="12"/>
        <end position="37"/>
    </location>
</feature>
<reference evidence="2" key="1">
    <citation type="submission" date="2020-11" db="EMBL/GenBank/DDBJ databases">
        <authorList>
            <consortium name="DOE Joint Genome Institute"/>
            <person name="Ahrendt S."/>
            <person name="Riley R."/>
            <person name="Andreopoulos W."/>
            <person name="Labutti K."/>
            <person name="Pangilinan J."/>
            <person name="Ruiz-Duenas F.J."/>
            <person name="Barrasa J.M."/>
            <person name="Sanchez-Garcia M."/>
            <person name="Camarero S."/>
            <person name="Miyauchi S."/>
            <person name="Serrano A."/>
            <person name="Linde D."/>
            <person name="Babiker R."/>
            <person name="Drula E."/>
            <person name="Ayuso-Fernandez I."/>
            <person name="Pacheco R."/>
            <person name="Padilla G."/>
            <person name="Ferreira P."/>
            <person name="Barriuso J."/>
            <person name="Kellner H."/>
            <person name="Castanera R."/>
            <person name="Alfaro M."/>
            <person name="Ramirez L."/>
            <person name="Pisabarro A.G."/>
            <person name="Kuo A."/>
            <person name="Tritt A."/>
            <person name="Lipzen A."/>
            <person name="He G."/>
            <person name="Yan M."/>
            <person name="Ng V."/>
            <person name="Cullen D."/>
            <person name="Martin F."/>
            <person name="Rosso M.-N."/>
            <person name="Henrissat B."/>
            <person name="Hibbett D."/>
            <person name="Martinez A.T."/>
            <person name="Grigoriev I.V."/>
        </authorList>
    </citation>
    <scope>NUCLEOTIDE SEQUENCE</scope>
    <source>
        <strain evidence="2">AH 40177</strain>
    </source>
</reference>
<evidence type="ECO:0000256" key="1">
    <source>
        <dbReference type="SAM" id="Phobius"/>
    </source>
</evidence>
<feature type="transmembrane region" description="Helical" evidence="1">
    <location>
        <begin position="43"/>
        <end position="68"/>
    </location>
</feature>
<name>A0A9P5PWT8_9AGAR</name>
<evidence type="ECO:0000313" key="3">
    <source>
        <dbReference type="Proteomes" id="UP000772434"/>
    </source>
</evidence>
<dbReference type="Proteomes" id="UP000772434">
    <property type="component" value="Unassembled WGS sequence"/>
</dbReference>
<dbReference type="EMBL" id="JADNRY010000033">
    <property type="protein sequence ID" value="KAF9071393.1"/>
    <property type="molecule type" value="Genomic_DNA"/>
</dbReference>
<comment type="caution">
    <text evidence="2">The sequence shown here is derived from an EMBL/GenBank/DDBJ whole genome shotgun (WGS) entry which is preliminary data.</text>
</comment>
<keyword evidence="1" id="KW-0472">Membrane</keyword>
<accession>A0A9P5PWT8</accession>
<proteinExistence type="predicted"/>
<evidence type="ECO:0000313" key="2">
    <source>
        <dbReference type="EMBL" id="KAF9071393.1"/>
    </source>
</evidence>
<protein>
    <submittedName>
        <fullName evidence="2">Uncharacterized protein</fullName>
    </submittedName>
</protein>
<keyword evidence="1" id="KW-1133">Transmembrane helix</keyword>
<dbReference type="AlphaFoldDB" id="A0A9P5PWT8"/>
<keyword evidence="3" id="KW-1185">Reference proteome</keyword>